<dbReference type="GO" id="GO:0003677">
    <property type="term" value="F:DNA binding"/>
    <property type="evidence" value="ECO:0007669"/>
    <property type="project" value="InterPro"/>
</dbReference>
<dbReference type="SUPFAM" id="SSF56349">
    <property type="entry name" value="DNA breaking-rejoining enzymes"/>
    <property type="match status" value="1"/>
</dbReference>
<dbReference type="Gene3D" id="1.10.443.10">
    <property type="entry name" value="Intergrase catalytic core"/>
    <property type="match status" value="1"/>
</dbReference>
<evidence type="ECO:0000313" key="4">
    <source>
        <dbReference type="EMBL" id="OMG93094.1"/>
    </source>
</evidence>
<sequence length="423" mass="47824">MPNPYVVRTLRLSSGERMPVLVDTRVGMPLFNPTVYALTQLRGRNLAANTIVQALRHIMVFILFLEQRGIDLDARLQKGHIVDLAEIESLVRTCYLRLADMGVDEGAKATPAGLVSLERIRRGFARQAAPAIDPDSVGNRVRRIADYLSWMASAYLLRLPFGNPALSALESSRQQVIGALRARAPSSGGRTVLDAREGLSPEVSARLLEVTARNSLENPWAGEFTKLRNELIFRWMYSFGLRRGELLNVKVSDVNFRKETVVIIRRADAPEDPRQEQPTVKTRDRLLPMAPDLCRLTHDYVIHARSRLKGARKHEYLFVADKTGAPMSLSTLNKCFAFLRTKIRELPDDFSPHVLRHTWNDNFSAAMDRLDIPAAEEQKMRSFLMGWSETSDSAQNYTRRHVREKAKKVSLHLQADMAGKVDL</sequence>
<dbReference type="OrthoDB" id="6819422at2"/>
<gene>
    <name evidence="4" type="ORF">BIZ92_01810</name>
</gene>
<dbReference type="PROSITE" id="PS51898">
    <property type="entry name" value="TYR_RECOMBINASE"/>
    <property type="match status" value="1"/>
</dbReference>
<dbReference type="InterPro" id="IPR002104">
    <property type="entry name" value="Integrase_catalytic"/>
</dbReference>
<dbReference type="PANTHER" id="PTHR30349">
    <property type="entry name" value="PHAGE INTEGRASE-RELATED"/>
    <property type="match status" value="1"/>
</dbReference>
<keyword evidence="2" id="KW-0233">DNA recombination</keyword>
<proteinExistence type="predicted"/>
<dbReference type="Pfam" id="PF00589">
    <property type="entry name" value="Phage_integrase"/>
    <property type="match status" value="1"/>
</dbReference>
<evidence type="ECO:0000259" key="3">
    <source>
        <dbReference type="PROSITE" id="PS51898"/>
    </source>
</evidence>
<protein>
    <recommendedName>
        <fullName evidence="3">Tyr recombinase domain-containing protein</fullName>
    </recommendedName>
</protein>
<organism evidence="4 5">
    <name type="scientific">Alcaligenes xylosoxydans xylosoxydans</name>
    <name type="common">Achromobacter xylosoxidans</name>
    <dbReference type="NCBI Taxonomy" id="85698"/>
    <lineage>
        <taxon>Bacteria</taxon>
        <taxon>Pseudomonadati</taxon>
        <taxon>Pseudomonadota</taxon>
        <taxon>Betaproteobacteria</taxon>
        <taxon>Burkholderiales</taxon>
        <taxon>Alcaligenaceae</taxon>
        <taxon>Achromobacter</taxon>
    </lineage>
</organism>
<evidence type="ECO:0000313" key="5">
    <source>
        <dbReference type="Proteomes" id="UP000187251"/>
    </source>
</evidence>
<dbReference type="Proteomes" id="UP000187251">
    <property type="component" value="Unassembled WGS sequence"/>
</dbReference>
<keyword evidence="1" id="KW-0229">DNA integration</keyword>
<dbReference type="GO" id="GO:0006310">
    <property type="term" value="P:DNA recombination"/>
    <property type="evidence" value="ECO:0007669"/>
    <property type="project" value="UniProtKB-KW"/>
</dbReference>
<dbReference type="CDD" id="cd00397">
    <property type="entry name" value="DNA_BRE_C"/>
    <property type="match status" value="1"/>
</dbReference>
<dbReference type="AlphaFoldDB" id="A0A1R1K132"/>
<evidence type="ECO:0000256" key="1">
    <source>
        <dbReference type="ARBA" id="ARBA00022908"/>
    </source>
</evidence>
<name>A0A1R1K132_ALCXX</name>
<dbReference type="GO" id="GO:0015074">
    <property type="term" value="P:DNA integration"/>
    <property type="evidence" value="ECO:0007669"/>
    <property type="project" value="UniProtKB-KW"/>
</dbReference>
<dbReference type="PANTHER" id="PTHR30349:SF64">
    <property type="entry name" value="PROPHAGE INTEGRASE INTD-RELATED"/>
    <property type="match status" value="1"/>
</dbReference>
<reference evidence="4 5" key="1">
    <citation type="submission" date="2016-09" db="EMBL/GenBank/DDBJ databases">
        <title>Phylogenomics of Achromobacter.</title>
        <authorList>
            <person name="Jeukens J."/>
            <person name="Freschi L."/>
            <person name="Vincent A.T."/>
            <person name="Emond-Rheault J.-G."/>
            <person name="Kukavica-Ibrulj I."/>
            <person name="Charette S.J."/>
            <person name="Levesque R.C."/>
        </authorList>
    </citation>
    <scope>NUCLEOTIDE SEQUENCE [LARGE SCALE GENOMIC DNA]</scope>
    <source>
        <strain evidence="4 5">AUS488</strain>
    </source>
</reference>
<accession>A0A1R1K132</accession>
<dbReference type="InterPro" id="IPR013762">
    <property type="entry name" value="Integrase-like_cat_sf"/>
</dbReference>
<dbReference type="RefSeq" id="WP_045952929.1">
    <property type="nucleotide sequence ID" value="NZ_CYTD01000006.1"/>
</dbReference>
<feature type="domain" description="Tyr recombinase" evidence="3">
    <location>
        <begin position="194"/>
        <end position="412"/>
    </location>
</feature>
<comment type="caution">
    <text evidence="4">The sequence shown here is derived from an EMBL/GenBank/DDBJ whole genome shotgun (WGS) entry which is preliminary data.</text>
</comment>
<dbReference type="InterPro" id="IPR050090">
    <property type="entry name" value="Tyrosine_recombinase_XerCD"/>
</dbReference>
<dbReference type="InterPro" id="IPR011010">
    <property type="entry name" value="DNA_brk_join_enz"/>
</dbReference>
<dbReference type="EMBL" id="MJMN01000001">
    <property type="protein sequence ID" value="OMG93094.1"/>
    <property type="molecule type" value="Genomic_DNA"/>
</dbReference>
<evidence type="ECO:0000256" key="2">
    <source>
        <dbReference type="ARBA" id="ARBA00023172"/>
    </source>
</evidence>